<proteinExistence type="predicted"/>
<dbReference type="Pfam" id="PF01022">
    <property type="entry name" value="HTH_5"/>
    <property type="match status" value="1"/>
</dbReference>
<protein>
    <submittedName>
        <fullName evidence="5">ArsR family transcriptional regulator</fullName>
    </submittedName>
</protein>
<dbReference type="RefSeq" id="WP_103899051.1">
    <property type="nucleotide sequence ID" value="NZ_JALY01000227.1"/>
</dbReference>
<dbReference type="Proteomes" id="UP000236950">
    <property type="component" value="Unassembled WGS sequence"/>
</dbReference>
<dbReference type="PANTHER" id="PTHR33154">
    <property type="entry name" value="TRANSCRIPTIONAL REGULATOR, ARSR FAMILY"/>
    <property type="match status" value="1"/>
</dbReference>
<dbReference type="PRINTS" id="PR00778">
    <property type="entry name" value="HTHARSR"/>
</dbReference>
<dbReference type="CDD" id="cd00090">
    <property type="entry name" value="HTH_ARSR"/>
    <property type="match status" value="1"/>
</dbReference>
<feature type="domain" description="HTH arsR-type" evidence="4">
    <location>
        <begin position="1"/>
        <end position="90"/>
    </location>
</feature>
<keyword evidence="2" id="KW-0238">DNA-binding</keyword>
<dbReference type="InterPro" id="IPR001845">
    <property type="entry name" value="HTH_ArsR_DNA-bd_dom"/>
</dbReference>
<evidence type="ECO:0000313" key="6">
    <source>
        <dbReference type="Proteomes" id="UP000236950"/>
    </source>
</evidence>
<dbReference type="InterPro" id="IPR011991">
    <property type="entry name" value="ArsR-like_HTH"/>
</dbReference>
<evidence type="ECO:0000256" key="2">
    <source>
        <dbReference type="ARBA" id="ARBA00023125"/>
    </source>
</evidence>
<name>A0A2S5ECP4_9BACT</name>
<reference evidence="5 6" key="1">
    <citation type="submission" date="2014-01" db="EMBL/GenBank/DDBJ databases">
        <title>Comparative genomics of Petrotoga.</title>
        <authorList>
            <person name="Chow K."/>
            <person name="Charchuk R."/>
            <person name="Nesbo C.L."/>
        </authorList>
    </citation>
    <scope>NUCLEOTIDE SEQUENCE [LARGE SCALE GENOMIC DNA]</scope>
    <source>
        <strain evidence="5 6">DSM 16923</strain>
    </source>
</reference>
<comment type="caution">
    <text evidence="5">The sequence shown here is derived from an EMBL/GenBank/DDBJ whole genome shotgun (WGS) entry which is preliminary data.</text>
</comment>
<dbReference type="SMART" id="SM00418">
    <property type="entry name" value="HTH_ARSR"/>
    <property type="match status" value="1"/>
</dbReference>
<gene>
    <name evidence="5" type="ORF">AA81_10980</name>
</gene>
<dbReference type="GO" id="GO:0003677">
    <property type="term" value="F:DNA binding"/>
    <property type="evidence" value="ECO:0007669"/>
    <property type="project" value="UniProtKB-KW"/>
</dbReference>
<organism evidence="5 6">
    <name type="scientific">Petrotoga halophila DSM 16923</name>
    <dbReference type="NCBI Taxonomy" id="1122953"/>
    <lineage>
        <taxon>Bacteria</taxon>
        <taxon>Thermotogati</taxon>
        <taxon>Thermotogota</taxon>
        <taxon>Thermotogae</taxon>
        <taxon>Petrotogales</taxon>
        <taxon>Petrotogaceae</taxon>
        <taxon>Petrotoga</taxon>
    </lineage>
</organism>
<dbReference type="SUPFAM" id="SSF46785">
    <property type="entry name" value="Winged helix' DNA-binding domain"/>
    <property type="match status" value="1"/>
</dbReference>
<keyword evidence="6" id="KW-1185">Reference proteome</keyword>
<dbReference type="PROSITE" id="PS50987">
    <property type="entry name" value="HTH_ARSR_2"/>
    <property type="match status" value="1"/>
</dbReference>
<evidence type="ECO:0000313" key="5">
    <source>
        <dbReference type="EMBL" id="POZ90795.1"/>
    </source>
</evidence>
<evidence type="ECO:0000256" key="3">
    <source>
        <dbReference type="ARBA" id="ARBA00023163"/>
    </source>
</evidence>
<dbReference type="Gene3D" id="1.10.10.10">
    <property type="entry name" value="Winged helix-like DNA-binding domain superfamily/Winged helix DNA-binding domain"/>
    <property type="match status" value="1"/>
</dbReference>
<dbReference type="GO" id="GO:0003700">
    <property type="term" value="F:DNA-binding transcription factor activity"/>
    <property type="evidence" value="ECO:0007669"/>
    <property type="project" value="InterPro"/>
</dbReference>
<evidence type="ECO:0000259" key="4">
    <source>
        <dbReference type="PROSITE" id="PS50987"/>
    </source>
</evidence>
<dbReference type="InterPro" id="IPR036388">
    <property type="entry name" value="WH-like_DNA-bd_sf"/>
</dbReference>
<dbReference type="InterPro" id="IPR036390">
    <property type="entry name" value="WH_DNA-bd_sf"/>
</dbReference>
<keyword evidence="1" id="KW-0805">Transcription regulation</keyword>
<keyword evidence="3" id="KW-0804">Transcription</keyword>
<dbReference type="AlphaFoldDB" id="A0A2S5ECP4"/>
<dbReference type="InterPro" id="IPR051081">
    <property type="entry name" value="HTH_MetalResp_TranReg"/>
</dbReference>
<dbReference type="NCBIfam" id="NF033788">
    <property type="entry name" value="HTH_metalloreg"/>
    <property type="match status" value="1"/>
</dbReference>
<sequence length="133" mass="15922">MEELFKSLGDENRLRILNLLMQQQELCVCELEVLLEMTQSNVSRHLSKLKTTGIISSSKDAQWVYYNINPEFKKEHELLYRYLKEKFQENILFIGDIERFEKYKEHNMNCHLIKNDKKNVLKILAQEVQNGEE</sequence>
<dbReference type="EMBL" id="JALY01000227">
    <property type="protein sequence ID" value="POZ90795.1"/>
    <property type="molecule type" value="Genomic_DNA"/>
</dbReference>
<dbReference type="PANTHER" id="PTHR33154:SF18">
    <property type="entry name" value="ARSENICAL RESISTANCE OPERON REPRESSOR"/>
    <property type="match status" value="1"/>
</dbReference>
<evidence type="ECO:0000256" key="1">
    <source>
        <dbReference type="ARBA" id="ARBA00023015"/>
    </source>
</evidence>
<accession>A0A2S5ECP4</accession>